<dbReference type="PANTHER" id="PTHR32063">
    <property type="match status" value="1"/>
</dbReference>
<dbReference type="SUPFAM" id="SSF82693">
    <property type="entry name" value="Multidrug efflux transporter AcrB pore domain, PN1, PN2, PC1 and PC2 subdomains"/>
    <property type="match status" value="3"/>
</dbReference>
<dbReference type="OrthoDB" id="9791035at2"/>
<dbReference type="STRING" id="1173027.Mic7113_6077"/>
<keyword evidence="2" id="KW-1133">Transmembrane helix</keyword>
<dbReference type="InterPro" id="IPR001036">
    <property type="entry name" value="Acrflvin-R"/>
</dbReference>
<evidence type="ECO:0000256" key="2">
    <source>
        <dbReference type="SAM" id="Phobius"/>
    </source>
</evidence>
<dbReference type="Gene3D" id="3.30.70.1320">
    <property type="entry name" value="Multidrug efflux transporter AcrB pore domain like"/>
    <property type="match status" value="2"/>
</dbReference>
<evidence type="ECO:0000256" key="1">
    <source>
        <dbReference type="SAM" id="MobiDB-lite"/>
    </source>
</evidence>
<feature type="transmembrane region" description="Helical" evidence="2">
    <location>
        <begin position="274"/>
        <end position="291"/>
    </location>
</feature>
<reference evidence="3 4" key="1">
    <citation type="submission" date="2012-06" db="EMBL/GenBank/DDBJ databases">
        <title>Finished chromosome of genome of Microcoleus sp. PCC 7113.</title>
        <authorList>
            <consortium name="US DOE Joint Genome Institute"/>
            <person name="Gugger M."/>
            <person name="Coursin T."/>
            <person name="Rippka R."/>
            <person name="Tandeau De Marsac N."/>
            <person name="Huntemann M."/>
            <person name="Wei C.-L."/>
            <person name="Han J."/>
            <person name="Detter J.C."/>
            <person name="Han C."/>
            <person name="Tapia R."/>
            <person name="Chen A."/>
            <person name="Kyrpides N."/>
            <person name="Mavromatis K."/>
            <person name="Markowitz V."/>
            <person name="Szeto E."/>
            <person name="Ivanova N."/>
            <person name="Pagani I."/>
            <person name="Pati A."/>
            <person name="Goodwin L."/>
            <person name="Nordberg H.P."/>
            <person name="Cantor M.N."/>
            <person name="Hua S.X."/>
            <person name="Woyke T."/>
            <person name="Kerfeld C.A."/>
        </authorList>
    </citation>
    <scope>NUCLEOTIDE SEQUENCE [LARGE SCALE GENOMIC DNA]</scope>
    <source>
        <strain evidence="3 4">PCC 7113</strain>
    </source>
</reference>
<evidence type="ECO:0000313" key="4">
    <source>
        <dbReference type="Proteomes" id="UP000010471"/>
    </source>
</evidence>
<dbReference type="Proteomes" id="UP000010471">
    <property type="component" value="Chromosome"/>
</dbReference>
<feature type="transmembrane region" description="Helical" evidence="2">
    <location>
        <begin position="21"/>
        <end position="42"/>
    </location>
</feature>
<dbReference type="SUPFAM" id="SSF82866">
    <property type="entry name" value="Multidrug efflux transporter AcrB transmembrane domain"/>
    <property type="match status" value="2"/>
</dbReference>
<dbReference type="eggNOG" id="COG0841">
    <property type="taxonomic scope" value="Bacteria"/>
</dbReference>
<proteinExistence type="predicted"/>
<feature type="compositionally biased region" description="Polar residues" evidence="1">
    <location>
        <begin position="507"/>
        <end position="527"/>
    </location>
</feature>
<feature type="region of interest" description="Disordered" evidence="1">
    <location>
        <begin position="507"/>
        <end position="532"/>
    </location>
</feature>
<evidence type="ECO:0000313" key="3">
    <source>
        <dbReference type="EMBL" id="AFZ21674.1"/>
    </source>
</evidence>
<keyword evidence="4" id="KW-1185">Reference proteome</keyword>
<gene>
    <name evidence="3" type="ORF">Mic7113_6077</name>
</gene>
<dbReference type="EMBL" id="CP003630">
    <property type="protein sequence ID" value="AFZ21674.1"/>
    <property type="molecule type" value="Genomic_DNA"/>
</dbReference>
<dbReference type="GO" id="GO:0005886">
    <property type="term" value="C:plasma membrane"/>
    <property type="evidence" value="ECO:0007669"/>
    <property type="project" value="TreeGrafter"/>
</dbReference>
<feature type="transmembrane region" description="Helical" evidence="2">
    <location>
        <begin position="815"/>
        <end position="839"/>
    </location>
</feature>
<dbReference type="HOGENOM" id="CLU_002755_1_2_3"/>
<dbReference type="AlphaFoldDB" id="K9WPG7"/>
<feature type="transmembrane region" description="Helical" evidence="2">
    <location>
        <begin position="400"/>
        <end position="418"/>
    </location>
</feature>
<feature type="transmembrane region" description="Helical" evidence="2">
    <location>
        <begin position="864"/>
        <end position="886"/>
    </location>
</feature>
<keyword evidence="2" id="KW-0812">Transmembrane</keyword>
<dbReference type="PATRIC" id="fig|1173027.3.peg.6727"/>
<feature type="transmembrane region" description="Helical" evidence="2">
    <location>
        <begin position="759"/>
        <end position="782"/>
    </location>
</feature>
<keyword evidence="2" id="KW-0472">Membrane</keyword>
<dbReference type="GO" id="GO:0042910">
    <property type="term" value="F:xenobiotic transmembrane transporter activity"/>
    <property type="evidence" value="ECO:0007669"/>
    <property type="project" value="TreeGrafter"/>
</dbReference>
<name>K9WPG7_9CYAN</name>
<sequence length="932" mass="99567">MVEPTRKKALRERFNISQLAIEFPWLSISFWIAVTVAGILAFSSLKYALFPDITFPVVVVNASAPLKTALDTESQLTNPIEQQLKSLEKLDESRSSSYPGQSVVSLSFAVGTNLENVSRQVETSLKNLKLPAGATFKVIPLNLNESAVVSYAIQSSSQNLTDLAKLAKDKIVPAISQIPGVLKVELLGEPPSSPLSLSSASQALGQGATLVRFNGQDALGFQVIKRGDANTLDVVSQVEKEVEKLKSNLSGVKLTLASTQADYIREATHATIDALILAVVLSVLVIFPFLWNLRATLITALAIPISLLGTFIVMAIFGFNLETITLLALALVIGIIVDDAIVDVENITRHIENGETPRRAAIIATKEIGVTVSAATFTIVAVFLPVGLMGGVLGQFFKPFGITVSAAVLTSLLVARTLSPLLASRWLKPTSTNRREGNGSRFEQWYRNLLAWSLHHRWMVVGLAVLSLAIGLGLIPLIPKGFIPKLDRGEFNITYTAPLPTIPKELSSASSLGGMPSTSPNGESSSPLAGASNFPAPADLQKSLTAAQNGSLSPDAVQALRQAQAASAFNPLNDSLQVAKQLDDFVRKSPQVKDVFTIVGSRQGEPNKGRLYVKLNSDRTLKTADVQNQLRDSLPQIAGVTTSIEDIQFVDTGGDKPLKLALLGDNLEELNRTANQLKQRLEKRPEFTDVTSSTTANQPGTILEIQHDNTRRTASVGANLGQNATLGNATDRMVAEAKAVLPAGITLDLGGDSARSSQILGSFGTTLGLSVLCILVVLALLFQSWLDPLVIMFSLPLSIVGAMLGLLITRSDFGMISLIGIIFLIGLINKNAILIVDYINQLRKSGLNQTEAILQACPVRLRPILMTTASTILGMLPLALGLGAGAELRAPMAVAIIGGLTTATLLSLIVVPVVYAVLDDLRSRFSKGKRFV</sequence>
<dbReference type="Pfam" id="PF00873">
    <property type="entry name" value="ACR_tran"/>
    <property type="match status" value="3"/>
</dbReference>
<feature type="transmembrane region" description="Helical" evidence="2">
    <location>
        <begin position="892"/>
        <end position="918"/>
    </location>
</feature>
<dbReference type="Gene3D" id="1.20.1640.10">
    <property type="entry name" value="Multidrug efflux transporter AcrB transmembrane domain"/>
    <property type="match status" value="4"/>
</dbReference>
<dbReference type="KEGG" id="mic:Mic7113_6077"/>
<feature type="transmembrane region" description="Helical" evidence="2">
    <location>
        <begin position="298"/>
        <end position="317"/>
    </location>
</feature>
<dbReference type="Gene3D" id="3.30.70.1430">
    <property type="entry name" value="Multidrug efflux transporter AcrB pore domain"/>
    <property type="match status" value="3"/>
</dbReference>
<feature type="transmembrane region" description="Helical" evidence="2">
    <location>
        <begin position="458"/>
        <end position="478"/>
    </location>
</feature>
<dbReference type="RefSeq" id="WP_015185803.1">
    <property type="nucleotide sequence ID" value="NC_019738.1"/>
</dbReference>
<organism evidence="3 4">
    <name type="scientific">Allocoleopsis franciscana PCC 7113</name>
    <dbReference type="NCBI Taxonomy" id="1173027"/>
    <lineage>
        <taxon>Bacteria</taxon>
        <taxon>Bacillati</taxon>
        <taxon>Cyanobacteriota</taxon>
        <taxon>Cyanophyceae</taxon>
        <taxon>Coleofasciculales</taxon>
        <taxon>Coleofasciculaceae</taxon>
        <taxon>Allocoleopsis</taxon>
        <taxon>Allocoleopsis franciscana</taxon>
    </lineage>
</organism>
<feature type="transmembrane region" description="Helical" evidence="2">
    <location>
        <begin position="789"/>
        <end position="809"/>
    </location>
</feature>
<feature type="transmembrane region" description="Helical" evidence="2">
    <location>
        <begin position="368"/>
        <end position="388"/>
    </location>
</feature>
<dbReference type="PANTHER" id="PTHR32063:SF0">
    <property type="entry name" value="SWARMING MOTILITY PROTEIN SWRC"/>
    <property type="match status" value="1"/>
</dbReference>
<protein>
    <submittedName>
        <fullName evidence="3">Cation/multidrug efflux pump</fullName>
    </submittedName>
</protein>
<dbReference type="Gene3D" id="3.30.70.1440">
    <property type="entry name" value="Multidrug efflux transporter AcrB pore domain"/>
    <property type="match status" value="2"/>
</dbReference>
<accession>K9WPG7</accession>
<feature type="transmembrane region" description="Helical" evidence="2">
    <location>
        <begin position="323"/>
        <end position="342"/>
    </location>
</feature>